<dbReference type="EMBL" id="JBBXMP010000125">
    <property type="protein sequence ID" value="KAL0061717.1"/>
    <property type="molecule type" value="Genomic_DNA"/>
</dbReference>
<reference evidence="2 3" key="1">
    <citation type="submission" date="2024-05" db="EMBL/GenBank/DDBJ databases">
        <title>A draft genome resource for the thread blight pathogen Marasmius tenuissimus strain MS-2.</title>
        <authorList>
            <person name="Yulfo-Soto G.E."/>
            <person name="Baruah I.K."/>
            <person name="Amoako-Attah I."/>
            <person name="Bukari Y."/>
            <person name="Meinhardt L.W."/>
            <person name="Bailey B.A."/>
            <person name="Cohen S.P."/>
        </authorList>
    </citation>
    <scope>NUCLEOTIDE SEQUENCE [LARGE SCALE GENOMIC DNA]</scope>
    <source>
        <strain evidence="2 3">MS-2</strain>
    </source>
</reference>
<sequence>MPAHHLVDWEIFYGRHYGVEIPIPEDLQTQEFSANDFYAVTAGVEVGIFSSWNQVGHLTQGYPTAIQKWYPTYREALRAYSEAYHTGKVVIVDKGGDVAQYNEDLGSGPA</sequence>
<dbReference type="InterPro" id="IPR037056">
    <property type="entry name" value="RNase_H1_N_sf"/>
</dbReference>
<dbReference type="Pfam" id="PF01693">
    <property type="entry name" value="Cauli_VI"/>
    <property type="match status" value="1"/>
</dbReference>
<feature type="domain" description="Ribonuclease H1 N-terminal" evidence="1">
    <location>
        <begin position="37"/>
        <end position="77"/>
    </location>
</feature>
<evidence type="ECO:0000313" key="2">
    <source>
        <dbReference type="EMBL" id="KAL0061717.1"/>
    </source>
</evidence>
<keyword evidence="3" id="KW-1185">Reference proteome</keyword>
<evidence type="ECO:0000259" key="1">
    <source>
        <dbReference type="Pfam" id="PF01693"/>
    </source>
</evidence>
<dbReference type="SUPFAM" id="SSF55658">
    <property type="entry name" value="L9 N-domain-like"/>
    <property type="match status" value="1"/>
</dbReference>
<organism evidence="2 3">
    <name type="scientific">Marasmius tenuissimus</name>
    <dbReference type="NCBI Taxonomy" id="585030"/>
    <lineage>
        <taxon>Eukaryota</taxon>
        <taxon>Fungi</taxon>
        <taxon>Dikarya</taxon>
        <taxon>Basidiomycota</taxon>
        <taxon>Agaricomycotina</taxon>
        <taxon>Agaricomycetes</taxon>
        <taxon>Agaricomycetidae</taxon>
        <taxon>Agaricales</taxon>
        <taxon>Marasmiineae</taxon>
        <taxon>Marasmiaceae</taxon>
        <taxon>Marasmius</taxon>
    </lineage>
</organism>
<comment type="caution">
    <text evidence="2">The sequence shown here is derived from an EMBL/GenBank/DDBJ whole genome shotgun (WGS) entry which is preliminary data.</text>
</comment>
<evidence type="ECO:0000313" key="3">
    <source>
        <dbReference type="Proteomes" id="UP001437256"/>
    </source>
</evidence>
<proteinExistence type="predicted"/>
<protein>
    <recommendedName>
        <fullName evidence="1">Ribonuclease H1 N-terminal domain-containing protein</fullName>
    </recommendedName>
</protein>
<dbReference type="InterPro" id="IPR011320">
    <property type="entry name" value="RNase_H1_N"/>
</dbReference>
<name>A0ABR2ZKM3_9AGAR</name>
<dbReference type="Gene3D" id="3.40.970.10">
    <property type="entry name" value="Ribonuclease H1, N-terminal domain"/>
    <property type="match status" value="1"/>
</dbReference>
<accession>A0ABR2ZKM3</accession>
<dbReference type="InterPro" id="IPR009027">
    <property type="entry name" value="Ribosomal_bL9/RNase_H1_N"/>
</dbReference>
<gene>
    <name evidence="2" type="ORF">AAF712_011434</name>
</gene>
<dbReference type="Proteomes" id="UP001437256">
    <property type="component" value="Unassembled WGS sequence"/>
</dbReference>